<feature type="domain" description="Response regulatory" evidence="10">
    <location>
        <begin position="707"/>
        <end position="823"/>
    </location>
</feature>
<dbReference type="CDD" id="cd00082">
    <property type="entry name" value="HisKA"/>
    <property type="match status" value="1"/>
</dbReference>
<evidence type="ECO:0000256" key="1">
    <source>
        <dbReference type="ARBA" id="ARBA00000085"/>
    </source>
</evidence>
<evidence type="ECO:0000256" key="3">
    <source>
        <dbReference type="ARBA" id="ARBA00022553"/>
    </source>
</evidence>
<proteinExistence type="predicted"/>
<dbReference type="SMART" id="SM00387">
    <property type="entry name" value="HATPase_c"/>
    <property type="match status" value="1"/>
</dbReference>
<dbReference type="InterPro" id="IPR036890">
    <property type="entry name" value="HATPase_C_sf"/>
</dbReference>
<dbReference type="Pfam" id="PF13188">
    <property type="entry name" value="PAS_8"/>
    <property type="match status" value="1"/>
</dbReference>
<protein>
    <recommendedName>
        <fullName evidence="2">histidine kinase</fullName>
        <ecNumber evidence="2">2.7.13.3</ecNumber>
    </recommendedName>
</protein>
<organism evidence="12 13">
    <name type="scientific">Limnoglobus roseus</name>
    <dbReference type="NCBI Taxonomy" id="2598579"/>
    <lineage>
        <taxon>Bacteria</taxon>
        <taxon>Pseudomonadati</taxon>
        <taxon>Planctomycetota</taxon>
        <taxon>Planctomycetia</taxon>
        <taxon>Gemmatales</taxon>
        <taxon>Gemmataceae</taxon>
        <taxon>Limnoglobus</taxon>
    </lineage>
</organism>
<dbReference type="OrthoDB" id="5287556at2"/>
<name>A0A5C1AFI2_9BACT</name>
<dbReference type="SUPFAM" id="SSF55785">
    <property type="entry name" value="PYP-like sensor domain (PAS domain)"/>
    <property type="match status" value="2"/>
</dbReference>
<evidence type="ECO:0000313" key="12">
    <source>
        <dbReference type="EMBL" id="QEL17570.1"/>
    </source>
</evidence>
<dbReference type="InterPro" id="IPR003661">
    <property type="entry name" value="HisK_dim/P_dom"/>
</dbReference>
<dbReference type="GO" id="GO:0000155">
    <property type="term" value="F:phosphorelay sensor kinase activity"/>
    <property type="evidence" value="ECO:0007669"/>
    <property type="project" value="InterPro"/>
</dbReference>
<evidence type="ECO:0000256" key="6">
    <source>
        <dbReference type="PROSITE-ProRule" id="PRU00169"/>
    </source>
</evidence>
<dbReference type="InterPro" id="IPR003018">
    <property type="entry name" value="GAF"/>
</dbReference>
<evidence type="ECO:0000256" key="5">
    <source>
        <dbReference type="ARBA" id="ARBA00022777"/>
    </source>
</evidence>
<dbReference type="PANTHER" id="PTHR43065:SF42">
    <property type="entry name" value="TWO-COMPONENT SENSOR PPRA"/>
    <property type="match status" value="1"/>
</dbReference>
<dbReference type="PANTHER" id="PTHR43065">
    <property type="entry name" value="SENSOR HISTIDINE KINASE"/>
    <property type="match status" value="1"/>
</dbReference>
<evidence type="ECO:0000259" key="10">
    <source>
        <dbReference type="PROSITE" id="PS50110"/>
    </source>
</evidence>
<dbReference type="AlphaFoldDB" id="A0A5C1AFI2"/>
<dbReference type="PROSITE" id="PS50109">
    <property type="entry name" value="HIS_KIN"/>
    <property type="match status" value="1"/>
</dbReference>
<dbReference type="Gene3D" id="3.30.565.10">
    <property type="entry name" value="Histidine kinase-like ATPase, C-terminal domain"/>
    <property type="match status" value="1"/>
</dbReference>
<sequence length="827" mass="88450">MNPSLTSGGLSAVLTTPDLARRTPRPPDHAAEARALTELAKTLAEKPRALLQRLAELAMDLCGADSAGVSILEPAGDAFRWHAIAGAFAPHLGGTIARDASPCGVVLERDAALMFSYPERHFPYPVAIDPPIVESILVPFHAGGKPVGTVWVVAHAPGRRFDPEDARLLTSLSRFAAAGWKTVVALDAAEAGKAELERRVEKRTTEVRTSEEKYRTLFNSIDQGFCVIDVLFDERRPVDYRFVEVNAAFEGQTGLKDAVGRSIREMVPALEAYWFDMYGKVISTGQPARFVSEAKALGRWYDGYAFPIAGYVGVLFADVTERKRMEVRLQEQEALIREAAELAHVGGWSFDPVTLEGDWTAETARIHGLDAGATASVADGLKRFPEADRERIAAAVEAARTRGTPYDLELDFTAADGMKKRVRAICRPAMKDGRVARVRGSLQDVTERHLLEEKLRQSQKMDAFGQLAGGVAHDFNNMLQVINGYAVLLGEELAAGDPKAGLVAEIRTAAERSATLTRQLLAFARQQVVEPKVLDLCSAAGDMVGMLRRLIGEDVRLVTDLGSGAGSVLIDPGQLEQVLLNLAVNARDAMPHGGTLTIAARNEAVADPAAAKPMPYAVLSVTDTGLGMPPEVQARVFEPFFTTKEVGKGTGLGLATVYGIVQQAGGHVRVRSKEGAGSTFEVLLPRAADVRDAAAADVRKPTRGSETVLVVEDEAAVRGLVRLVLGKFGYTVLTADDATGAERVAAGHAGPIHLVLSDVVMPGAGGRAAVAGVSARHPEAKVVFMSGYTDDAVMRKGVTAADVPFLQKPFTPAELAAKVRQVLDGSR</sequence>
<reference evidence="13" key="1">
    <citation type="submission" date="2019-08" db="EMBL/GenBank/DDBJ databases">
        <title>Limnoglobus roseus gen. nov., sp. nov., a novel freshwater planctomycete with a giant genome from the family Gemmataceae.</title>
        <authorList>
            <person name="Kulichevskaya I.S."/>
            <person name="Naumoff D.G."/>
            <person name="Miroshnikov K."/>
            <person name="Ivanova A."/>
            <person name="Philippov D.A."/>
            <person name="Hakobyan A."/>
            <person name="Rijpstra I.C."/>
            <person name="Sinninghe Damste J.S."/>
            <person name="Liesack W."/>
            <person name="Dedysh S.N."/>
        </authorList>
    </citation>
    <scope>NUCLEOTIDE SEQUENCE [LARGE SCALE GENOMIC DNA]</scope>
    <source>
        <strain evidence="13">PX52</strain>
    </source>
</reference>
<dbReference type="Pfam" id="PF13185">
    <property type="entry name" value="GAF_2"/>
    <property type="match status" value="1"/>
</dbReference>
<keyword evidence="5" id="KW-0418">Kinase</keyword>
<keyword evidence="3 6" id="KW-0597">Phosphoprotein</keyword>
<keyword evidence="7" id="KW-0175">Coiled coil</keyword>
<dbReference type="InterPro" id="IPR000700">
    <property type="entry name" value="PAS-assoc_C"/>
</dbReference>
<gene>
    <name evidence="12" type="ORF">PX52LOC_04566</name>
</gene>
<dbReference type="CDD" id="cd00156">
    <property type="entry name" value="REC"/>
    <property type="match status" value="1"/>
</dbReference>
<dbReference type="SMART" id="SM00065">
    <property type="entry name" value="GAF"/>
    <property type="match status" value="1"/>
</dbReference>
<evidence type="ECO:0000256" key="7">
    <source>
        <dbReference type="SAM" id="Coils"/>
    </source>
</evidence>
<feature type="modified residue" description="4-aspartylphosphate" evidence="6">
    <location>
        <position position="758"/>
    </location>
</feature>
<dbReference type="SUPFAM" id="SSF55781">
    <property type="entry name" value="GAF domain-like"/>
    <property type="match status" value="1"/>
</dbReference>
<dbReference type="SUPFAM" id="SSF55874">
    <property type="entry name" value="ATPase domain of HSP90 chaperone/DNA topoisomerase II/histidine kinase"/>
    <property type="match status" value="1"/>
</dbReference>
<dbReference type="InterPro" id="IPR036097">
    <property type="entry name" value="HisK_dim/P_sf"/>
</dbReference>
<keyword evidence="4" id="KW-0808">Transferase</keyword>
<feature type="domain" description="Histidine kinase" evidence="9">
    <location>
        <begin position="470"/>
        <end position="688"/>
    </location>
</feature>
<feature type="domain" description="PAC" evidence="11">
    <location>
        <begin position="406"/>
        <end position="457"/>
    </location>
</feature>
<dbReference type="InterPro" id="IPR011006">
    <property type="entry name" value="CheY-like_superfamily"/>
</dbReference>
<dbReference type="EMBL" id="CP042425">
    <property type="protein sequence ID" value="QEL17570.1"/>
    <property type="molecule type" value="Genomic_DNA"/>
</dbReference>
<accession>A0A5C1AFI2</accession>
<dbReference type="InterPro" id="IPR029016">
    <property type="entry name" value="GAF-like_dom_sf"/>
</dbReference>
<dbReference type="EC" id="2.7.13.3" evidence="2"/>
<evidence type="ECO:0000256" key="4">
    <source>
        <dbReference type="ARBA" id="ARBA00022679"/>
    </source>
</evidence>
<dbReference type="InterPro" id="IPR001789">
    <property type="entry name" value="Sig_transdc_resp-reg_receiver"/>
</dbReference>
<dbReference type="SUPFAM" id="SSF52172">
    <property type="entry name" value="CheY-like"/>
    <property type="match status" value="1"/>
</dbReference>
<dbReference type="InterPro" id="IPR035965">
    <property type="entry name" value="PAS-like_dom_sf"/>
</dbReference>
<feature type="region of interest" description="Disordered" evidence="8">
    <location>
        <begin position="1"/>
        <end position="27"/>
    </location>
</feature>
<dbReference type="PRINTS" id="PR00344">
    <property type="entry name" value="BCTRLSENSOR"/>
</dbReference>
<dbReference type="InterPro" id="IPR004358">
    <property type="entry name" value="Sig_transdc_His_kin-like_C"/>
</dbReference>
<dbReference type="Gene3D" id="3.30.450.40">
    <property type="match status" value="1"/>
</dbReference>
<evidence type="ECO:0000256" key="8">
    <source>
        <dbReference type="SAM" id="MobiDB-lite"/>
    </source>
</evidence>
<dbReference type="Gene3D" id="3.40.50.2300">
    <property type="match status" value="1"/>
</dbReference>
<feature type="coiled-coil region" evidence="7">
    <location>
        <begin position="186"/>
        <end position="213"/>
    </location>
</feature>
<evidence type="ECO:0000256" key="2">
    <source>
        <dbReference type="ARBA" id="ARBA00012438"/>
    </source>
</evidence>
<dbReference type="Pfam" id="PF00072">
    <property type="entry name" value="Response_reg"/>
    <property type="match status" value="1"/>
</dbReference>
<dbReference type="InterPro" id="IPR000014">
    <property type="entry name" value="PAS"/>
</dbReference>
<dbReference type="SMART" id="SM00448">
    <property type="entry name" value="REC"/>
    <property type="match status" value="1"/>
</dbReference>
<comment type="catalytic activity">
    <reaction evidence="1">
        <text>ATP + protein L-histidine = ADP + protein N-phospho-L-histidine.</text>
        <dbReference type="EC" id="2.7.13.3"/>
    </reaction>
</comment>
<dbReference type="InterPro" id="IPR003594">
    <property type="entry name" value="HATPase_dom"/>
</dbReference>
<dbReference type="PROSITE" id="PS50113">
    <property type="entry name" value="PAC"/>
    <property type="match status" value="1"/>
</dbReference>
<evidence type="ECO:0000259" key="11">
    <source>
        <dbReference type="PROSITE" id="PS50113"/>
    </source>
</evidence>
<evidence type="ECO:0000313" key="13">
    <source>
        <dbReference type="Proteomes" id="UP000324974"/>
    </source>
</evidence>
<dbReference type="RefSeq" id="WP_149112163.1">
    <property type="nucleotide sequence ID" value="NZ_CP042425.1"/>
</dbReference>
<dbReference type="InterPro" id="IPR005467">
    <property type="entry name" value="His_kinase_dom"/>
</dbReference>
<dbReference type="Proteomes" id="UP000324974">
    <property type="component" value="Chromosome"/>
</dbReference>
<dbReference type="Gene3D" id="3.30.450.20">
    <property type="entry name" value="PAS domain"/>
    <property type="match status" value="2"/>
</dbReference>
<keyword evidence="13" id="KW-1185">Reference proteome</keyword>
<dbReference type="SUPFAM" id="SSF47384">
    <property type="entry name" value="Homodimeric domain of signal transducing histidine kinase"/>
    <property type="match status" value="1"/>
</dbReference>
<dbReference type="Pfam" id="PF02518">
    <property type="entry name" value="HATPase_c"/>
    <property type="match status" value="1"/>
</dbReference>
<dbReference type="Gene3D" id="1.10.287.130">
    <property type="match status" value="1"/>
</dbReference>
<dbReference type="KEGG" id="lrs:PX52LOC_04566"/>
<evidence type="ECO:0000259" key="9">
    <source>
        <dbReference type="PROSITE" id="PS50109"/>
    </source>
</evidence>
<dbReference type="PROSITE" id="PS50110">
    <property type="entry name" value="RESPONSE_REGULATORY"/>
    <property type="match status" value="1"/>
</dbReference>